<accession>A0A6J5V0D1</accession>
<evidence type="ECO:0000313" key="2">
    <source>
        <dbReference type="EMBL" id="CAB4281643.1"/>
    </source>
</evidence>
<dbReference type="AlphaFoldDB" id="A0A6J5V0D1"/>
<organism evidence="2 3">
    <name type="scientific">Prunus armeniaca</name>
    <name type="common">Apricot</name>
    <name type="synonym">Armeniaca vulgaris</name>
    <dbReference type="NCBI Taxonomy" id="36596"/>
    <lineage>
        <taxon>Eukaryota</taxon>
        <taxon>Viridiplantae</taxon>
        <taxon>Streptophyta</taxon>
        <taxon>Embryophyta</taxon>
        <taxon>Tracheophyta</taxon>
        <taxon>Spermatophyta</taxon>
        <taxon>Magnoliopsida</taxon>
        <taxon>eudicotyledons</taxon>
        <taxon>Gunneridae</taxon>
        <taxon>Pentapetalae</taxon>
        <taxon>rosids</taxon>
        <taxon>fabids</taxon>
        <taxon>Rosales</taxon>
        <taxon>Rosaceae</taxon>
        <taxon>Amygdaloideae</taxon>
        <taxon>Amygdaleae</taxon>
        <taxon>Prunus</taxon>
    </lineage>
</organism>
<protein>
    <recommendedName>
        <fullName evidence="4">Retrotransposon gag domain-containing protein</fullName>
    </recommendedName>
</protein>
<sequence length="144" mass="17299">MPPRRELDGRGRGGNNQDDFERLAQQIERLTRQMKTLMVRQQQEEDDYEHETNPFSEDNRMEEIRHNNNYGTRRWEVGLRIDIPEFHGSLQLEDFLDWLNSVEEVLEFKDVPENIKVSLIATRFRGRASAWWQQFKATHLRQGK</sequence>
<dbReference type="Proteomes" id="UP000507222">
    <property type="component" value="Unassembled WGS sequence"/>
</dbReference>
<reference evidence="2 3" key="1">
    <citation type="submission" date="2020-05" db="EMBL/GenBank/DDBJ databases">
        <authorList>
            <person name="Campoy J."/>
            <person name="Schneeberger K."/>
            <person name="Spophaly S."/>
        </authorList>
    </citation>
    <scope>NUCLEOTIDE SEQUENCE [LARGE SCALE GENOMIC DNA]</scope>
    <source>
        <strain evidence="2">PruArmRojPasFocal</strain>
    </source>
</reference>
<proteinExistence type="predicted"/>
<name>A0A6J5V0D1_PRUAR</name>
<evidence type="ECO:0000256" key="1">
    <source>
        <dbReference type="SAM" id="MobiDB-lite"/>
    </source>
</evidence>
<dbReference type="EMBL" id="CAEKDK010000005">
    <property type="protein sequence ID" value="CAB4281643.1"/>
    <property type="molecule type" value="Genomic_DNA"/>
</dbReference>
<feature type="region of interest" description="Disordered" evidence="1">
    <location>
        <begin position="40"/>
        <end position="63"/>
    </location>
</feature>
<feature type="compositionally biased region" description="Basic and acidic residues" evidence="1">
    <location>
        <begin position="1"/>
        <end position="11"/>
    </location>
</feature>
<gene>
    <name evidence="2" type="ORF">CURHAP_LOCUS34748</name>
</gene>
<feature type="region of interest" description="Disordered" evidence="1">
    <location>
        <begin position="1"/>
        <end position="20"/>
    </location>
</feature>
<evidence type="ECO:0008006" key="4">
    <source>
        <dbReference type="Google" id="ProtNLM"/>
    </source>
</evidence>
<evidence type="ECO:0000313" key="3">
    <source>
        <dbReference type="Proteomes" id="UP000507222"/>
    </source>
</evidence>